<keyword evidence="1" id="KW-0472">Membrane</keyword>
<dbReference type="STRING" id="410358.Mlab_0023"/>
<dbReference type="KEGG" id="mla:Mlab_0023"/>
<keyword evidence="1" id="KW-1133">Transmembrane helix</keyword>
<evidence type="ECO:0000256" key="1">
    <source>
        <dbReference type="SAM" id="Phobius"/>
    </source>
</evidence>
<name>A2SPE5_METLZ</name>
<evidence type="ECO:0000313" key="3">
    <source>
        <dbReference type="Proteomes" id="UP000000365"/>
    </source>
</evidence>
<dbReference type="EMBL" id="CP000559">
    <property type="protein sequence ID" value="ABN06201.1"/>
    <property type="molecule type" value="Genomic_DNA"/>
</dbReference>
<feature type="transmembrane region" description="Helical" evidence="1">
    <location>
        <begin position="221"/>
        <end position="243"/>
    </location>
</feature>
<dbReference type="OrthoDB" id="114847at2157"/>
<evidence type="ECO:0000313" key="2">
    <source>
        <dbReference type="EMBL" id="ABN06201.1"/>
    </source>
</evidence>
<dbReference type="eggNOG" id="arCOG03776">
    <property type="taxonomic scope" value="Archaea"/>
</dbReference>
<dbReference type="RefSeq" id="WP_011832402.1">
    <property type="nucleotide sequence ID" value="NC_008942.1"/>
</dbReference>
<dbReference type="HOGENOM" id="CLU_545889_0_0_2"/>
<dbReference type="AlphaFoldDB" id="A2SPE5"/>
<protein>
    <recommendedName>
        <fullName evidence="4">Zinc ribbon domain-containing protein</fullName>
    </recommendedName>
</protein>
<keyword evidence="3" id="KW-1185">Reference proteome</keyword>
<keyword evidence="1" id="KW-0812">Transmembrane</keyword>
<evidence type="ECO:0008006" key="4">
    <source>
        <dbReference type="Google" id="ProtNLM"/>
    </source>
</evidence>
<organism evidence="2 3">
    <name type="scientific">Methanocorpusculum labreanum (strain ATCC 43576 / DSM 4855 / Z)</name>
    <dbReference type="NCBI Taxonomy" id="410358"/>
    <lineage>
        <taxon>Archaea</taxon>
        <taxon>Methanobacteriati</taxon>
        <taxon>Methanobacteriota</taxon>
        <taxon>Stenosarchaea group</taxon>
        <taxon>Methanomicrobia</taxon>
        <taxon>Methanomicrobiales</taxon>
        <taxon>Methanocorpusculaceae</taxon>
        <taxon>Methanocorpusculum</taxon>
    </lineage>
</organism>
<gene>
    <name evidence="2" type="ordered locus">Mlab_0023</name>
</gene>
<reference evidence="2 3" key="1">
    <citation type="journal article" date="2009" name="Stand. Genomic Sci.">
        <title>Complete genome sequence of Methanocorpusculum labreanum type strain Z.</title>
        <authorList>
            <person name="Anderson I.J."/>
            <person name="Sieprawska-Lupa M."/>
            <person name="Goltsman E."/>
            <person name="Lapidus A."/>
            <person name="Copeland A."/>
            <person name="Glavina Del Rio T."/>
            <person name="Tice H."/>
            <person name="Dalin E."/>
            <person name="Barry K."/>
            <person name="Pitluck S."/>
            <person name="Hauser L."/>
            <person name="Land M."/>
            <person name="Lucas S."/>
            <person name="Richardson P."/>
            <person name="Whitman W.B."/>
            <person name="Kyrpides N.C."/>
        </authorList>
    </citation>
    <scope>NUCLEOTIDE SEQUENCE [LARGE SCALE GENOMIC DNA]</scope>
    <source>
        <strain evidence="3">ATCC 43576 / DSM 4855 / Z</strain>
    </source>
</reference>
<proteinExistence type="predicted"/>
<dbReference type="GeneID" id="4794453"/>
<dbReference type="eggNOG" id="arCOG07446">
    <property type="taxonomic scope" value="Archaea"/>
</dbReference>
<dbReference type="Proteomes" id="UP000000365">
    <property type="component" value="Chromosome"/>
</dbReference>
<sequence>MGLERSVEDQVAESYYKAKITRGVADRTFRTWFSKGIKAPDLAKCAEVSEMYLIYLPFWRFVAQGKAVACGYSEYTEQTGNVIRNIFEELIDDEFIWTECACDTGKYGIEKLWLDPGGEVPYVRGSVVSMEPGGSAIEASKRGREAVHEMIKIAVEKRIDRITLKKSFLIPKVFELVYAPVWIAHYSYKGGHYTAIVDAVRGEVLGGTSPINLTARTRMMILSLALGGIMIGSSVAMLIHTGPYQLAEMFQIILLLLGIAMCMAGYPAFKEGRTFVATGTMTHVASLRPAVRVPKQLTDQEILNHDSTILQCPLCGEEVEQPWGEVITPCKKCSHLLDITANTVKTVPYDVAKPDLLAKVAMEGVKADFIPFWRFDVDLEVTDKLTGGDTTTGLPDISGKRSYYICAADIPRYLAEPWEIDMTIRNPEIVEVVAGYEGNYMPILINNNTARELTEFLYLRYETEKPGILQVLRYNFTVENSRIVYIPYYKEETSYIPGI</sequence>
<accession>A2SPE5</accession>
<feature type="transmembrane region" description="Helical" evidence="1">
    <location>
        <begin position="249"/>
        <end position="269"/>
    </location>
</feature>